<gene>
    <name evidence="1" type="ORF">AG1IA_10320</name>
</gene>
<comment type="caution">
    <text evidence="1">The sequence shown here is derived from an EMBL/GenBank/DDBJ whole genome shotgun (WGS) entry which is preliminary data.</text>
</comment>
<evidence type="ECO:0000313" key="1">
    <source>
        <dbReference type="EMBL" id="ELU35650.1"/>
    </source>
</evidence>
<dbReference type="HOGENOM" id="CLU_2198788_0_0_1"/>
<dbReference type="EMBL" id="AFRT01005819">
    <property type="protein sequence ID" value="ELU35650.1"/>
    <property type="molecule type" value="Genomic_DNA"/>
</dbReference>
<evidence type="ECO:0000313" key="2">
    <source>
        <dbReference type="Proteomes" id="UP000011668"/>
    </source>
</evidence>
<dbReference type="Proteomes" id="UP000011668">
    <property type="component" value="Unassembled WGS sequence"/>
</dbReference>
<organism evidence="1 2">
    <name type="scientific">Thanatephorus cucumeris (strain AG1-IA)</name>
    <name type="common">Rice sheath blight fungus</name>
    <name type="synonym">Rhizoctonia solani</name>
    <dbReference type="NCBI Taxonomy" id="983506"/>
    <lineage>
        <taxon>Eukaryota</taxon>
        <taxon>Fungi</taxon>
        <taxon>Dikarya</taxon>
        <taxon>Basidiomycota</taxon>
        <taxon>Agaricomycotina</taxon>
        <taxon>Agaricomycetes</taxon>
        <taxon>Cantharellales</taxon>
        <taxon>Ceratobasidiaceae</taxon>
        <taxon>Rhizoctonia</taxon>
        <taxon>Rhizoctonia solani AG-1</taxon>
    </lineage>
</organism>
<name>L8WCG9_THACA</name>
<proteinExistence type="predicted"/>
<keyword evidence="2" id="KW-1185">Reference proteome</keyword>
<sequence length="108" mass="12016">MLVDGEWPDWLIDTYSSRPSDRKWLVLFSLIRFRPDRNIGGQHSTVLTPEGAVSSCLCIPAEEMFDTIGQLDSLPSQTGQCSPLYRLVGITRDTLDLSALLFSDVEGP</sequence>
<accession>L8WCG9</accession>
<reference evidence="1 2" key="1">
    <citation type="journal article" date="2013" name="Nat. Commun.">
        <title>The evolution and pathogenic mechanisms of the rice sheath blight pathogen.</title>
        <authorList>
            <person name="Zheng A."/>
            <person name="Lin R."/>
            <person name="Xu L."/>
            <person name="Qin P."/>
            <person name="Tang C."/>
            <person name="Ai P."/>
            <person name="Zhang D."/>
            <person name="Liu Y."/>
            <person name="Sun Z."/>
            <person name="Feng H."/>
            <person name="Wang Y."/>
            <person name="Chen Y."/>
            <person name="Liang X."/>
            <person name="Fu R."/>
            <person name="Li Q."/>
            <person name="Zhang J."/>
            <person name="Yu X."/>
            <person name="Xie Z."/>
            <person name="Ding L."/>
            <person name="Guan P."/>
            <person name="Tang J."/>
            <person name="Liang Y."/>
            <person name="Wang S."/>
            <person name="Deng Q."/>
            <person name="Li S."/>
            <person name="Zhu J."/>
            <person name="Wang L."/>
            <person name="Liu H."/>
            <person name="Li P."/>
        </authorList>
    </citation>
    <scope>NUCLEOTIDE SEQUENCE [LARGE SCALE GENOMIC DNA]</scope>
    <source>
        <strain evidence="2">AG-1 IA</strain>
    </source>
</reference>
<protein>
    <submittedName>
        <fullName evidence="1">Uncharacterized protein</fullName>
    </submittedName>
</protein>
<dbReference type="AlphaFoldDB" id="L8WCG9"/>